<evidence type="ECO:0000259" key="1">
    <source>
        <dbReference type="Pfam" id="PF00534"/>
    </source>
</evidence>
<organism evidence="2 3">
    <name type="scientific">Clostridium cavendishii DSM 21758</name>
    <dbReference type="NCBI Taxonomy" id="1121302"/>
    <lineage>
        <taxon>Bacteria</taxon>
        <taxon>Bacillati</taxon>
        <taxon>Bacillota</taxon>
        <taxon>Clostridia</taxon>
        <taxon>Eubacteriales</taxon>
        <taxon>Clostridiaceae</taxon>
        <taxon>Clostridium</taxon>
    </lineage>
</organism>
<reference evidence="2 3" key="1">
    <citation type="submission" date="2016-11" db="EMBL/GenBank/DDBJ databases">
        <authorList>
            <person name="Jaros S."/>
            <person name="Januszkiewicz K."/>
            <person name="Wedrychowicz H."/>
        </authorList>
    </citation>
    <scope>NUCLEOTIDE SEQUENCE [LARGE SCALE GENOMIC DNA]</scope>
    <source>
        <strain evidence="2 3">DSM 21758</strain>
    </source>
</reference>
<gene>
    <name evidence="2" type="ORF">SAMN02745163_03320</name>
</gene>
<dbReference type="GO" id="GO:0016757">
    <property type="term" value="F:glycosyltransferase activity"/>
    <property type="evidence" value="ECO:0007669"/>
    <property type="project" value="InterPro"/>
</dbReference>
<evidence type="ECO:0000313" key="3">
    <source>
        <dbReference type="Proteomes" id="UP000184310"/>
    </source>
</evidence>
<evidence type="ECO:0000313" key="2">
    <source>
        <dbReference type="EMBL" id="SHK16515.1"/>
    </source>
</evidence>
<dbReference type="CDD" id="cd03801">
    <property type="entry name" value="GT4_PimA-like"/>
    <property type="match status" value="1"/>
</dbReference>
<dbReference type="SUPFAM" id="SSF53756">
    <property type="entry name" value="UDP-Glycosyltransferase/glycogen phosphorylase"/>
    <property type="match status" value="1"/>
</dbReference>
<keyword evidence="2" id="KW-0808">Transferase</keyword>
<accession>A0A1M6Q8P7</accession>
<sequence>MKEINIIGIYPPPLGGISVHIKRVKELLDSKAIKCVVFNEGDYTDLENNIIPLDRYGKFMFKSLKIRNSILHFHSTTAKIRSIIWLFKKLTNNKVIITIHGDSLLEQLENSNGIIKKGILKTLRDVDKIIVVNDKYSFILPRYGIDENKIEYIIAYVKPILNPEVFNNINNRVLEFMDEGGVNLLTNGNVRFHNGQDLYGFDLLIEVVNKLVKSNINVKLTIAVLAKDKQDEDEKKYYKELKDLVIKYGIGNNVLFYEVDNAELYPLLSKSDIFIRATNTDGDPLSLREAIDFNVPSIASDIIKRPDEVITFKNRSVDDLYEKMIRLINNLEIEKEKLINNHNKKCSSSEQLLNIYNSLINELYNN</sequence>
<name>A0A1M6Q8P7_9CLOT</name>
<protein>
    <submittedName>
        <fullName evidence="2">Glycosyltransferase involved in cell wall bisynthesis</fullName>
    </submittedName>
</protein>
<feature type="domain" description="Glycosyl transferase family 1" evidence="1">
    <location>
        <begin position="199"/>
        <end position="342"/>
    </location>
</feature>
<proteinExistence type="predicted"/>
<dbReference type="Pfam" id="PF00534">
    <property type="entry name" value="Glycos_transf_1"/>
    <property type="match status" value="1"/>
</dbReference>
<dbReference type="STRING" id="1121302.SAMN02745163_03320"/>
<dbReference type="Proteomes" id="UP000184310">
    <property type="component" value="Unassembled WGS sequence"/>
</dbReference>
<keyword evidence="3" id="KW-1185">Reference proteome</keyword>
<dbReference type="Gene3D" id="3.40.50.2000">
    <property type="entry name" value="Glycogen Phosphorylase B"/>
    <property type="match status" value="2"/>
</dbReference>
<dbReference type="AlphaFoldDB" id="A0A1M6Q8P7"/>
<dbReference type="EMBL" id="FQZB01000014">
    <property type="protein sequence ID" value="SHK16515.1"/>
    <property type="molecule type" value="Genomic_DNA"/>
</dbReference>
<dbReference type="PANTHER" id="PTHR12526">
    <property type="entry name" value="GLYCOSYLTRANSFERASE"/>
    <property type="match status" value="1"/>
</dbReference>
<dbReference type="OrthoDB" id="179766at2"/>
<dbReference type="InterPro" id="IPR001296">
    <property type="entry name" value="Glyco_trans_1"/>
</dbReference>
<dbReference type="RefSeq" id="WP_072990404.1">
    <property type="nucleotide sequence ID" value="NZ_FQZB01000014.1"/>
</dbReference>
<dbReference type="PANTHER" id="PTHR12526:SF637">
    <property type="entry name" value="GLYCOSYLTRANSFERASE EPSF-RELATED"/>
    <property type="match status" value="1"/>
</dbReference>